<dbReference type="KEGG" id="fgu:SD28_06100"/>
<name>A0A0A8E5F5_9GAMM</name>
<dbReference type="HOGENOM" id="CLU_2142229_0_0_6"/>
<protein>
    <submittedName>
        <fullName evidence="1">Uncharacterized protein</fullName>
    </submittedName>
</protein>
<proteinExistence type="predicted"/>
<dbReference type="RefSeq" id="WP_039125099.1">
    <property type="nucleotide sequence ID" value="NZ_CP010427.1"/>
</dbReference>
<dbReference type="EMBL" id="CP010427">
    <property type="protein sequence ID" value="AJC49233.1"/>
    <property type="molecule type" value="Genomic_DNA"/>
</dbReference>
<accession>A0A0A8E5F5</accession>
<evidence type="ECO:0000313" key="2">
    <source>
        <dbReference type="Proteomes" id="UP000031104"/>
    </source>
</evidence>
<dbReference type="Proteomes" id="UP000031104">
    <property type="component" value="Chromosome"/>
</dbReference>
<keyword evidence="2" id="KW-1185">Reference proteome</keyword>
<organism evidence="1 2">
    <name type="scientific">Allofrancisella guangzhouensis</name>
    <dbReference type="NCBI Taxonomy" id="594679"/>
    <lineage>
        <taxon>Bacteria</taxon>
        <taxon>Pseudomonadati</taxon>
        <taxon>Pseudomonadota</taxon>
        <taxon>Gammaproteobacteria</taxon>
        <taxon>Thiotrichales</taxon>
        <taxon>Francisellaceae</taxon>
        <taxon>Allofrancisella</taxon>
    </lineage>
</organism>
<evidence type="ECO:0000313" key="1">
    <source>
        <dbReference type="EMBL" id="AJC49233.1"/>
    </source>
</evidence>
<dbReference type="AlphaFoldDB" id="A0A0A8E5F5"/>
<sequence>MTDYEFDVYWYRVLSVVVSTLLKNGLDDMNQKAIEPLLRQEILDVDGTSSSSPMVAYNKITQLLETISYVANNKLTGANLGKIHAEIKNQLKRLYILYAHRSSIARLINARL</sequence>
<reference evidence="1 2" key="1">
    <citation type="submission" date="2014-12" db="EMBL/GenBank/DDBJ databases">
        <title>Complete genome sequence of Francisella guanzhouensis strain 08HL01032 isolated from air-conditioning system in China.</title>
        <authorList>
            <person name="Svensson D."/>
            <person name="Ohrman C."/>
            <person name="Backman S."/>
            <person name="Karlsson E."/>
            <person name="Nilsson E."/>
            <person name="Bystrom M."/>
            <person name="Larkeryd A."/>
            <person name="Stenberg P."/>
            <person name="Scholtz H.C."/>
            <person name="Forsman M."/>
            <person name="Sjodin A."/>
        </authorList>
    </citation>
    <scope>NUCLEOTIDE SEQUENCE [LARGE SCALE GENOMIC DNA]</scope>
    <source>
        <strain evidence="1 2">08HL01032</strain>
    </source>
</reference>
<gene>
    <name evidence="1" type="ORF">SD28_06100</name>
</gene>